<reference evidence="2 3" key="1">
    <citation type="submission" date="2024-04" db="EMBL/GenBank/DDBJ databases">
        <authorList>
            <person name="Fracassetti M."/>
        </authorList>
    </citation>
    <scope>NUCLEOTIDE SEQUENCE [LARGE SCALE GENOMIC DNA]</scope>
</reference>
<proteinExistence type="predicted"/>
<dbReference type="GO" id="GO:0007017">
    <property type="term" value="P:microtubule-based process"/>
    <property type="evidence" value="ECO:0007669"/>
    <property type="project" value="InterPro"/>
</dbReference>
<organism evidence="2 3">
    <name type="scientific">Linum trigynum</name>
    <dbReference type="NCBI Taxonomy" id="586398"/>
    <lineage>
        <taxon>Eukaryota</taxon>
        <taxon>Viridiplantae</taxon>
        <taxon>Streptophyta</taxon>
        <taxon>Embryophyta</taxon>
        <taxon>Tracheophyta</taxon>
        <taxon>Spermatophyta</taxon>
        <taxon>Magnoliopsida</taxon>
        <taxon>eudicotyledons</taxon>
        <taxon>Gunneridae</taxon>
        <taxon>Pentapetalae</taxon>
        <taxon>rosids</taxon>
        <taxon>fabids</taxon>
        <taxon>Malpighiales</taxon>
        <taxon>Linaceae</taxon>
        <taxon>Linum</taxon>
    </lineage>
</organism>
<sequence>MEELQPDTGGREEKKNSQKLGKSNSGAMVQVLPTTTKASEIACCPVHGESRGEAGDNRRRLKRPAEIRRHARDDVGARLLVYHPNPTRLAMCLKKEFDGAYGPAWHCISREEFPTEVRPLIKPKPPRLLKLTINE</sequence>
<dbReference type="EMBL" id="OZ034813">
    <property type="protein sequence ID" value="CAL1354792.1"/>
    <property type="molecule type" value="Genomic_DNA"/>
</dbReference>
<dbReference type="GO" id="GO:0030286">
    <property type="term" value="C:dynein complex"/>
    <property type="evidence" value="ECO:0007669"/>
    <property type="project" value="InterPro"/>
</dbReference>
<evidence type="ECO:0000256" key="1">
    <source>
        <dbReference type="SAM" id="MobiDB-lite"/>
    </source>
</evidence>
<dbReference type="AlphaFoldDB" id="A0AAV2CE39"/>
<dbReference type="Gene3D" id="3.30.740.10">
    <property type="entry name" value="Protein Inhibitor Of Neuronal Nitric Oxide Synthase"/>
    <property type="match status" value="1"/>
</dbReference>
<evidence type="ECO:0000313" key="3">
    <source>
        <dbReference type="Proteomes" id="UP001497516"/>
    </source>
</evidence>
<evidence type="ECO:0008006" key="4">
    <source>
        <dbReference type="Google" id="ProtNLM"/>
    </source>
</evidence>
<protein>
    <recommendedName>
        <fullName evidence="4">Dynein light chain</fullName>
    </recommendedName>
</protein>
<dbReference type="SUPFAM" id="SSF54648">
    <property type="entry name" value="DLC"/>
    <property type="match status" value="1"/>
</dbReference>
<dbReference type="InterPro" id="IPR037177">
    <property type="entry name" value="DLC_sf"/>
</dbReference>
<feature type="compositionally biased region" description="Polar residues" evidence="1">
    <location>
        <begin position="18"/>
        <end position="28"/>
    </location>
</feature>
<dbReference type="Proteomes" id="UP001497516">
    <property type="component" value="Chromosome 1"/>
</dbReference>
<gene>
    <name evidence="2" type="ORF">LTRI10_LOCUS2580</name>
</gene>
<accession>A0AAV2CE39</accession>
<feature type="region of interest" description="Disordered" evidence="1">
    <location>
        <begin position="1"/>
        <end position="28"/>
    </location>
</feature>
<keyword evidence="3" id="KW-1185">Reference proteome</keyword>
<name>A0AAV2CE39_9ROSI</name>
<evidence type="ECO:0000313" key="2">
    <source>
        <dbReference type="EMBL" id="CAL1354792.1"/>
    </source>
</evidence>